<keyword evidence="3" id="KW-1185">Reference proteome</keyword>
<dbReference type="STRING" id="1925591.BI308_08250"/>
<feature type="transmembrane region" description="Helical" evidence="1">
    <location>
        <begin position="29"/>
        <end position="53"/>
    </location>
</feature>
<feature type="transmembrane region" description="Helical" evidence="1">
    <location>
        <begin position="214"/>
        <end position="232"/>
    </location>
</feature>
<comment type="caution">
    <text evidence="2">The sequence shown here is derived from an EMBL/GenBank/DDBJ whole genome shotgun (WGS) entry which is preliminary data.</text>
</comment>
<evidence type="ECO:0000313" key="3">
    <source>
        <dbReference type="Proteomes" id="UP000183940"/>
    </source>
</evidence>
<feature type="transmembrane region" description="Helical" evidence="1">
    <location>
        <begin position="79"/>
        <end position="97"/>
    </location>
</feature>
<keyword evidence="1" id="KW-1133">Transmembrane helix</keyword>
<keyword evidence="1" id="KW-0812">Transmembrane</keyword>
<reference evidence="2" key="1">
    <citation type="submission" date="2016-10" db="EMBL/GenBank/DDBJ databases">
        <title>CRISPR-Cas defence system in Roseofilum reptotaenium: evidence of a bacteriophage-cyanobacterium arms race in the coral black band disease.</title>
        <authorList>
            <person name="Buerger P."/>
            <person name="Wood-Charlson E.M."/>
            <person name="Weynberg K.D."/>
            <person name="Willis B."/>
            <person name="Van Oppen M.J."/>
        </authorList>
    </citation>
    <scope>NUCLEOTIDE SEQUENCE [LARGE SCALE GENOMIC DNA]</scope>
    <source>
        <strain evidence="2">AO1-A</strain>
    </source>
</reference>
<sequence length="254" mass="28691">MHPSSKKCFLNLELLTPTPMDRLKLLFRIVLYILIVPLVISLVVLSKLLFIFLADQHIYSLPIIGDIFRMLDLSELSNLISFAILGLGFGLSTIFLPPRIRKQVSLVLLIPTIPFILSIPTVVRYNNWLNDIAENTQLSSGEIVQKTDAFLEEKTGKTGMLGFYLYTAKFPILPTQIDRLNQLEAEDSRLKSLLAGFLGDRAQWLDWVFAVQGWLLRGVYGAIAIVTTLIHFQEGSQQLQRFSSRNKPKKGSGE</sequence>
<dbReference type="AlphaFoldDB" id="A0A1L9QU31"/>
<proteinExistence type="predicted"/>
<name>A0A1L9QU31_9CYAN</name>
<feature type="transmembrane region" description="Helical" evidence="1">
    <location>
        <begin position="104"/>
        <end position="123"/>
    </location>
</feature>
<dbReference type="EMBL" id="MLAW01000010">
    <property type="protein sequence ID" value="OJJ26159.1"/>
    <property type="molecule type" value="Genomic_DNA"/>
</dbReference>
<accession>A0A1L9QU31</accession>
<protein>
    <submittedName>
        <fullName evidence="2">Uncharacterized protein</fullName>
    </submittedName>
</protein>
<evidence type="ECO:0000313" key="2">
    <source>
        <dbReference type="EMBL" id="OJJ26159.1"/>
    </source>
</evidence>
<organism evidence="2 3">
    <name type="scientific">Roseofilum reptotaenium AO1-A</name>
    <dbReference type="NCBI Taxonomy" id="1925591"/>
    <lineage>
        <taxon>Bacteria</taxon>
        <taxon>Bacillati</taxon>
        <taxon>Cyanobacteriota</taxon>
        <taxon>Cyanophyceae</taxon>
        <taxon>Desertifilales</taxon>
        <taxon>Desertifilaceae</taxon>
        <taxon>Roseofilum</taxon>
    </lineage>
</organism>
<evidence type="ECO:0000256" key="1">
    <source>
        <dbReference type="SAM" id="Phobius"/>
    </source>
</evidence>
<keyword evidence="1" id="KW-0472">Membrane</keyword>
<gene>
    <name evidence="2" type="ORF">BI308_08250</name>
</gene>
<dbReference type="Proteomes" id="UP000183940">
    <property type="component" value="Unassembled WGS sequence"/>
</dbReference>